<keyword evidence="1" id="KW-0812">Transmembrane</keyword>
<keyword evidence="1" id="KW-1133">Transmembrane helix</keyword>
<feature type="transmembrane region" description="Helical" evidence="1">
    <location>
        <begin position="327"/>
        <end position="349"/>
    </location>
</feature>
<reference evidence="3" key="1">
    <citation type="submission" date="2011-08" db="EMBL/GenBank/DDBJ databases">
        <authorList>
            <person name="Rombauts S."/>
        </authorList>
    </citation>
    <scope>NUCLEOTIDE SEQUENCE</scope>
    <source>
        <strain evidence="3">London</strain>
    </source>
</reference>
<proteinExistence type="predicted"/>
<keyword evidence="1" id="KW-0472">Membrane</keyword>
<feature type="transmembrane region" description="Helical" evidence="1">
    <location>
        <begin position="176"/>
        <end position="198"/>
    </location>
</feature>
<feature type="transmembrane region" description="Helical" evidence="1">
    <location>
        <begin position="210"/>
        <end position="243"/>
    </location>
</feature>
<feature type="transmembrane region" description="Helical" evidence="1">
    <location>
        <begin position="114"/>
        <end position="132"/>
    </location>
</feature>
<feature type="transmembrane region" description="Helical" evidence="1">
    <location>
        <begin position="297"/>
        <end position="321"/>
    </location>
</feature>
<dbReference type="Proteomes" id="UP000015104">
    <property type="component" value="Unassembled WGS sequence"/>
</dbReference>
<keyword evidence="3" id="KW-1185">Reference proteome</keyword>
<evidence type="ECO:0000256" key="1">
    <source>
        <dbReference type="SAM" id="Phobius"/>
    </source>
</evidence>
<dbReference type="HOGENOM" id="CLU_048807_2_0_1"/>
<organism evidence="2 3">
    <name type="scientific">Tetranychus urticae</name>
    <name type="common">Two-spotted spider mite</name>
    <dbReference type="NCBI Taxonomy" id="32264"/>
    <lineage>
        <taxon>Eukaryota</taxon>
        <taxon>Metazoa</taxon>
        <taxon>Ecdysozoa</taxon>
        <taxon>Arthropoda</taxon>
        <taxon>Chelicerata</taxon>
        <taxon>Arachnida</taxon>
        <taxon>Acari</taxon>
        <taxon>Acariformes</taxon>
        <taxon>Trombidiformes</taxon>
        <taxon>Prostigmata</taxon>
        <taxon>Eleutherengona</taxon>
        <taxon>Raphignathae</taxon>
        <taxon>Tetranychoidea</taxon>
        <taxon>Tetranychidae</taxon>
        <taxon>Tetranychus</taxon>
    </lineage>
</organism>
<dbReference type="EMBL" id="CAEY01000481">
    <property type="status" value="NOT_ANNOTATED_CDS"/>
    <property type="molecule type" value="Genomic_DNA"/>
</dbReference>
<dbReference type="EnsemblMetazoa" id="tetur01g14830.1">
    <property type="protein sequence ID" value="tetur01g14830.1"/>
    <property type="gene ID" value="tetur01g14830"/>
</dbReference>
<evidence type="ECO:0008006" key="4">
    <source>
        <dbReference type="Google" id="ProtNLM"/>
    </source>
</evidence>
<accession>T1JTN9</accession>
<feature type="transmembrane region" description="Helical" evidence="1">
    <location>
        <begin position="71"/>
        <end position="94"/>
    </location>
</feature>
<evidence type="ECO:0000313" key="3">
    <source>
        <dbReference type="Proteomes" id="UP000015104"/>
    </source>
</evidence>
<reference evidence="2" key="2">
    <citation type="submission" date="2015-06" db="UniProtKB">
        <authorList>
            <consortium name="EnsemblMetazoa"/>
        </authorList>
    </citation>
    <scope>IDENTIFICATION</scope>
</reference>
<name>T1JTN9_TETUR</name>
<protein>
    <recommendedName>
        <fullName evidence="4">Gustatory receptor</fullName>
    </recommendedName>
</protein>
<dbReference type="AlphaFoldDB" id="T1JTN9"/>
<sequence length="430" mass="50019">MTEATDIKRFLVVYMKENVSKLIDLQNSFAIETAKAIHTFDKVFGLWLSRRGGLQQTLDKPIKVKFHIYNWFYRFLITILIIRLTVVILVDNYYCDLYLANPFSGSKEAKKNAMMLYLALLTMLLYCVREYTLRLEETGRMKITRLLYICERRGFNAKVLNVNNYRCKQFQKRCHAILISIFMFMIGLNIISLFSITYLRTSQLPVYPTLIHLIFHIIFMITEFITFALLIINCMCTSAYILIFLTFYIKRFNTQIDWIQKLSSKSSLNNSILSDLNYRLIEVLNDFGQWNDDTKYLFQYCIIAPSAFANFCCFVGFVYGFEPDGLTMTMSIIGIFVHILVTIGCYLGSEFHYESTKMRNLLCNLYCKLTANASTEVRLKSMEILDRLASRVIGAHAGDFGIFYRSTCVIVFLENASFIMLLSCNARSFI</sequence>
<evidence type="ECO:0000313" key="2">
    <source>
        <dbReference type="EnsemblMetazoa" id="tetur01g14830.1"/>
    </source>
</evidence>